<organism evidence="2">
    <name type="scientific">uncultured Flavobacteriia bacterium</name>
    <dbReference type="NCBI Taxonomy" id="212695"/>
    <lineage>
        <taxon>Bacteria</taxon>
        <taxon>Pseudomonadati</taxon>
        <taxon>Bacteroidota</taxon>
        <taxon>Flavobacteriia</taxon>
        <taxon>environmental samples</taxon>
    </lineage>
</organism>
<name>H6RXH5_9BACT</name>
<sequence>MFDISTGLSTKTIIMKNLILFFLLMSLSSCKVGRFVVYNFADINDHKKFPSRDIKKGATKFQFPIAEKGKVPKEILQWGGIAKNQFYTSPTLVRKVLSFEFEQLLEESKTVAFLIIKNDTIQYEKYWGKYDESSIVPSFSMAKSITSILIGCAIDDKLIKSVNEPITNYIPELKENDFDKVTIENLLQMTSGIKFNESYVNPFGDAATFYYGKNLRKAIKKMKLEIEPGERFAYSSGSAQLLGLVLERALKNKTISSYLEEKIWQPLEMEFDASWSLDRKKNGLEKTFCCINARARDYAKIGRLYLNKGKWNDKQIVSENWVAQSTKIDTTNNSSLRYQYQWWLPSQTGDFMAQGILGQYIYVNPEKNLIIVRLGKGLGFTDWKTAFVGISQTY</sequence>
<reference evidence="2" key="2">
    <citation type="submission" date="2012-02" db="EMBL/GenBank/DDBJ databases">
        <authorList>
            <person name="Genoscope - CEA"/>
        </authorList>
    </citation>
    <scope>NUCLEOTIDE SEQUENCE</scope>
</reference>
<gene>
    <name evidence="2" type="ORF">S3_BH_A12_0027</name>
</gene>
<dbReference type="Gene3D" id="3.40.710.10">
    <property type="entry name" value="DD-peptidase/beta-lactamase superfamily"/>
    <property type="match status" value="1"/>
</dbReference>
<dbReference type="InterPro" id="IPR012338">
    <property type="entry name" value="Beta-lactam/transpept-like"/>
</dbReference>
<dbReference type="Pfam" id="PF00144">
    <property type="entry name" value="Beta-lactamase"/>
    <property type="match status" value="1"/>
</dbReference>
<dbReference type="MEROPS" id="S12.A23"/>
<dbReference type="EMBL" id="FO181360">
    <property type="protein sequence ID" value="CCG14158.1"/>
    <property type="molecule type" value="Genomic_DNA"/>
</dbReference>
<proteinExistence type="predicted"/>
<evidence type="ECO:0000313" key="2">
    <source>
        <dbReference type="EMBL" id="CCG14158.1"/>
    </source>
</evidence>
<dbReference type="PANTHER" id="PTHR43283">
    <property type="entry name" value="BETA-LACTAMASE-RELATED"/>
    <property type="match status" value="1"/>
</dbReference>
<protein>
    <submittedName>
        <fullName evidence="2">Beta-lactamase family protein</fullName>
    </submittedName>
</protein>
<dbReference type="AlphaFoldDB" id="H6RXH5"/>
<reference evidence="2" key="1">
    <citation type="journal article" date="2012" name="Environ. Microbiol.">
        <title>Genomic content of uncultured Bacteroidetes from contrasting oceanic provinces in the North Atlantic Ocean.</title>
        <authorList>
            <person name="Gomez-Pereira P.R."/>
            <person name="Schuler M."/>
            <person name="Fuchs B.M."/>
            <person name="Bennke C."/>
            <person name="Teeling H."/>
            <person name="Waldmann J."/>
            <person name="Richter M."/>
            <person name="Barbe V."/>
            <person name="Bataille E."/>
            <person name="Glockner F.O."/>
            <person name="Amann R."/>
        </authorList>
    </citation>
    <scope>NUCLEOTIDE SEQUENCE</scope>
</reference>
<feature type="domain" description="Beta-lactamase-related" evidence="1">
    <location>
        <begin position="106"/>
        <end position="377"/>
    </location>
</feature>
<dbReference type="InterPro" id="IPR001466">
    <property type="entry name" value="Beta-lactam-related"/>
</dbReference>
<dbReference type="InterPro" id="IPR050789">
    <property type="entry name" value="Diverse_Enzym_Activities"/>
</dbReference>
<dbReference type="PANTHER" id="PTHR43283:SF14">
    <property type="entry name" value="BLL8153 PROTEIN"/>
    <property type="match status" value="1"/>
</dbReference>
<evidence type="ECO:0000259" key="1">
    <source>
        <dbReference type="Pfam" id="PF00144"/>
    </source>
</evidence>
<accession>H6RXH5</accession>
<dbReference type="SUPFAM" id="SSF56601">
    <property type="entry name" value="beta-lactamase/transpeptidase-like"/>
    <property type="match status" value="1"/>
</dbReference>